<dbReference type="Pfam" id="PF00277">
    <property type="entry name" value="SAA"/>
    <property type="match status" value="1"/>
</dbReference>
<dbReference type="STRING" id="8840.ENSAPLP00000004855"/>
<comment type="similarity">
    <text evidence="1">Belongs to the SAA family.</text>
</comment>
<comment type="function">
    <text evidence="1">Major acute phase reactant. Apolipoprotein of the HDL complex.</text>
</comment>
<keyword evidence="2" id="KW-0732">Signal</keyword>
<dbReference type="SMART" id="SM00197">
    <property type="entry name" value="SAA"/>
    <property type="match status" value="1"/>
</dbReference>
<dbReference type="InterPro" id="IPR000096">
    <property type="entry name" value="Serum_amyloid_A"/>
</dbReference>
<reference evidence="3" key="3">
    <citation type="submission" date="2025-09" db="UniProtKB">
        <authorList>
            <consortium name="Ensembl"/>
        </authorList>
    </citation>
    <scope>IDENTIFICATION</scope>
</reference>
<organism evidence="3 4">
    <name type="scientific">Anas platyrhynchos platyrhynchos</name>
    <name type="common">Northern mallard</name>
    <dbReference type="NCBI Taxonomy" id="8840"/>
    <lineage>
        <taxon>Eukaryota</taxon>
        <taxon>Metazoa</taxon>
        <taxon>Chordata</taxon>
        <taxon>Craniata</taxon>
        <taxon>Vertebrata</taxon>
        <taxon>Euteleostomi</taxon>
        <taxon>Archelosauria</taxon>
        <taxon>Archosauria</taxon>
        <taxon>Dinosauria</taxon>
        <taxon>Saurischia</taxon>
        <taxon>Theropoda</taxon>
        <taxon>Coelurosauria</taxon>
        <taxon>Aves</taxon>
        <taxon>Neognathae</taxon>
        <taxon>Galloanserae</taxon>
        <taxon>Anseriformes</taxon>
        <taxon>Anatidae</taxon>
        <taxon>Anatinae</taxon>
        <taxon>Anas</taxon>
    </lineage>
</organism>
<dbReference type="PRINTS" id="PR00306">
    <property type="entry name" value="SERUMAMYLOID"/>
</dbReference>
<dbReference type="AlphaFoldDB" id="U3IC83"/>
<accession>U3IC83</accession>
<dbReference type="Gene3D" id="1.10.132.110">
    <property type="entry name" value="Serum amyloid A protein"/>
    <property type="match status" value="1"/>
</dbReference>
<dbReference type="Ensembl" id="ENSAPLT00000005477.2">
    <property type="protein sequence ID" value="ENSAPLP00000004855.2"/>
    <property type="gene ID" value="ENSAPLG00000005304.2"/>
</dbReference>
<feature type="signal peptide" evidence="2">
    <location>
        <begin position="1"/>
        <end position="18"/>
    </location>
</feature>
<proteinExistence type="inferred from homology"/>
<dbReference type="GO" id="GO:0006953">
    <property type="term" value="P:acute-phase response"/>
    <property type="evidence" value="ECO:0007669"/>
    <property type="project" value="UniProtKB-UniRule"/>
</dbReference>
<reference evidence="3" key="2">
    <citation type="submission" date="2025-08" db="UniProtKB">
        <authorList>
            <consortium name="Ensembl"/>
        </authorList>
    </citation>
    <scope>IDENTIFICATION</scope>
</reference>
<sequence length="134" mass="14828">MRLCICFVLLAVIVCASADNPFTRGGRFVLDAAGGAWDMLRAYRDMREANHIGADKYFHARDEKQVLILHPICRALCCWLRIQSRAIWERKGNSLVCLSHPPGVLQVTQCLGSAGGNGAIFTPAGFLYYLQVSN</sequence>
<evidence type="ECO:0000313" key="4">
    <source>
        <dbReference type="Proteomes" id="UP000016666"/>
    </source>
</evidence>
<evidence type="ECO:0000256" key="2">
    <source>
        <dbReference type="SAM" id="SignalP"/>
    </source>
</evidence>
<evidence type="ECO:0000313" key="3">
    <source>
        <dbReference type="Ensembl" id="ENSAPLP00000004855.2"/>
    </source>
</evidence>
<evidence type="ECO:0000256" key="1">
    <source>
        <dbReference type="RuleBase" id="RU000539"/>
    </source>
</evidence>
<keyword evidence="1" id="KW-0345">HDL</keyword>
<keyword evidence="4" id="KW-1185">Reference proteome</keyword>
<name>U3IC83_ANAPP</name>
<reference evidence="3 4" key="1">
    <citation type="submission" date="2017-10" db="EMBL/GenBank/DDBJ databases">
        <title>A new Pekin duck reference genome.</title>
        <authorList>
            <person name="Hou Z.-C."/>
            <person name="Zhou Z.-K."/>
            <person name="Zhu F."/>
            <person name="Hou S.-S."/>
        </authorList>
    </citation>
    <scope>NUCLEOTIDE SEQUENCE [LARGE SCALE GENOMIC DNA]</scope>
</reference>
<protein>
    <recommendedName>
        <fullName evidence="1">Serum amyloid A protein</fullName>
    </recommendedName>
</protein>
<dbReference type="Proteomes" id="UP000016666">
    <property type="component" value="Chromosome 5"/>
</dbReference>
<dbReference type="GO" id="GO:0034364">
    <property type="term" value="C:high-density lipoprotein particle"/>
    <property type="evidence" value="ECO:0007669"/>
    <property type="project" value="UniProtKB-UniRule"/>
</dbReference>
<keyword evidence="1" id="KW-0011">Acute phase</keyword>
<feature type="chain" id="PRO_5021295482" description="Serum amyloid A protein" evidence="2">
    <location>
        <begin position="19"/>
        <end position="134"/>
    </location>
</feature>
<dbReference type="HOGENOM" id="CLU_129936_0_0_1"/>